<keyword evidence="4" id="KW-0067">ATP-binding</keyword>
<evidence type="ECO:0000313" key="6">
    <source>
        <dbReference type="EMBL" id="NMC61617.1"/>
    </source>
</evidence>
<evidence type="ECO:0000256" key="4">
    <source>
        <dbReference type="ARBA" id="ARBA00022840"/>
    </source>
</evidence>
<evidence type="ECO:0000256" key="3">
    <source>
        <dbReference type="ARBA" id="ARBA00022806"/>
    </source>
</evidence>
<evidence type="ECO:0000256" key="1">
    <source>
        <dbReference type="ARBA" id="ARBA00022741"/>
    </source>
</evidence>
<keyword evidence="3 6" id="KW-0347">Helicase</keyword>
<dbReference type="AlphaFoldDB" id="A0A7X9IJ03"/>
<keyword evidence="2" id="KW-0378">Hydrolase</keyword>
<dbReference type="GO" id="GO:0003676">
    <property type="term" value="F:nucleic acid binding"/>
    <property type="evidence" value="ECO:0007669"/>
    <property type="project" value="InterPro"/>
</dbReference>
<comment type="caution">
    <text evidence="6">The sequence shown here is derived from an EMBL/GenBank/DDBJ whole genome shotgun (WGS) entry which is preliminary data.</text>
</comment>
<feature type="domain" description="Helicase ATP-binding" evidence="5">
    <location>
        <begin position="36"/>
        <end position="192"/>
    </location>
</feature>
<dbReference type="PANTHER" id="PTHR12131">
    <property type="entry name" value="ATP-DEPENDENT RNA AND DNA HELICASE"/>
    <property type="match status" value="1"/>
</dbReference>
<dbReference type="SMART" id="SM00487">
    <property type="entry name" value="DEXDc"/>
    <property type="match status" value="1"/>
</dbReference>
<dbReference type="InterPro" id="IPR050699">
    <property type="entry name" value="RNA-DNA_Helicase"/>
</dbReference>
<dbReference type="GO" id="GO:0005524">
    <property type="term" value="F:ATP binding"/>
    <property type="evidence" value="ECO:0007669"/>
    <property type="project" value="UniProtKB-KW"/>
</dbReference>
<dbReference type="SUPFAM" id="SSF52540">
    <property type="entry name" value="P-loop containing nucleoside triphosphate hydrolases"/>
    <property type="match status" value="1"/>
</dbReference>
<organism evidence="6 7">
    <name type="scientific">SAR324 cluster bacterium</name>
    <dbReference type="NCBI Taxonomy" id="2024889"/>
    <lineage>
        <taxon>Bacteria</taxon>
        <taxon>Deltaproteobacteria</taxon>
        <taxon>SAR324 cluster</taxon>
    </lineage>
</organism>
<dbReference type="InterPro" id="IPR011545">
    <property type="entry name" value="DEAD/DEAH_box_helicase_dom"/>
</dbReference>
<protein>
    <submittedName>
        <fullName evidence="6">DEAD/DEAH box helicase</fullName>
    </submittedName>
</protein>
<dbReference type="EMBL" id="JAAZON010000016">
    <property type="protein sequence ID" value="NMC61617.1"/>
    <property type="molecule type" value="Genomic_DNA"/>
</dbReference>
<evidence type="ECO:0000256" key="2">
    <source>
        <dbReference type="ARBA" id="ARBA00022801"/>
    </source>
</evidence>
<keyword evidence="1" id="KW-0547">Nucleotide-binding</keyword>
<dbReference type="PANTHER" id="PTHR12131:SF1">
    <property type="entry name" value="ATP-DEPENDENT RNA HELICASE SUPV3L1, MITOCHONDRIAL-RELATED"/>
    <property type="match status" value="1"/>
</dbReference>
<evidence type="ECO:0000313" key="7">
    <source>
        <dbReference type="Proteomes" id="UP000524246"/>
    </source>
</evidence>
<gene>
    <name evidence="6" type="ORF">GYA55_00465</name>
</gene>
<accession>A0A7X9IJ03</accession>
<dbReference type="GO" id="GO:0016787">
    <property type="term" value="F:hydrolase activity"/>
    <property type="evidence" value="ECO:0007669"/>
    <property type="project" value="UniProtKB-KW"/>
</dbReference>
<name>A0A7X9IJ03_9DELT</name>
<dbReference type="Gene3D" id="3.40.50.300">
    <property type="entry name" value="P-loop containing nucleotide triphosphate hydrolases"/>
    <property type="match status" value="1"/>
</dbReference>
<reference evidence="6 7" key="1">
    <citation type="journal article" date="2020" name="Biotechnol. Biofuels">
        <title>New insights from the biogas microbiome by comprehensive genome-resolved metagenomics of nearly 1600 species originating from multiple anaerobic digesters.</title>
        <authorList>
            <person name="Campanaro S."/>
            <person name="Treu L."/>
            <person name="Rodriguez-R L.M."/>
            <person name="Kovalovszki A."/>
            <person name="Ziels R.M."/>
            <person name="Maus I."/>
            <person name="Zhu X."/>
            <person name="Kougias P.G."/>
            <person name="Basile A."/>
            <person name="Luo G."/>
            <person name="Schluter A."/>
            <person name="Konstantinidis K.T."/>
            <person name="Angelidaki I."/>
        </authorList>
    </citation>
    <scope>NUCLEOTIDE SEQUENCE [LARGE SCALE GENOMIC DNA]</scope>
    <source>
        <strain evidence="6">AS27yjCOA_65</strain>
    </source>
</reference>
<dbReference type="Pfam" id="PF00270">
    <property type="entry name" value="DEAD"/>
    <property type="match status" value="1"/>
</dbReference>
<evidence type="ECO:0000259" key="5">
    <source>
        <dbReference type="PROSITE" id="PS51192"/>
    </source>
</evidence>
<dbReference type="GO" id="GO:0004386">
    <property type="term" value="F:helicase activity"/>
    <property type="evidence" value="ECO:0007669"/>
    <property type="project" value="UniProtKB-KW"/>
</dbReference>
<sequence length="264" mass="29427">MSKVSHIREARERLLAGIGVPEAEPFVIDRFQQEAISHVTNGEDTLVVAPTGSGKTFIALQAIDASLFQGLRAVYTTPLKALSNSKYTELKAKFEPEKKVGLLTGDRKIECDADVVVATTEIYRNELYRFRESFSLVVLDEVHFISDQQRGAVWEESIILTPSSATLLMLSASISNAREIAEWIEDVRGKPCKVVLESNRSVELRYGFLHPDYGVIPISDSQGRLMKEVFHFYGGAHLDGGGLKLKGSKFRNGRIKGRKSRRGR</sequence>
<dbReference type="InterPro" id="IPR014001">
    <property type="entry name" value="Helicase_ATP-bd"/>
</dbReference>
<dbReference type="Proteomes" id="UP000524246">
    <property type="component" value="Unassembled WGS sequence"/>
</dbReference>
<dbReference type="PROSITE" id="PS51192">
    <property type="entry name" value="HELICASE_ATP_BIND_1"/>
    <property type="match status" value="1"/>
</dbReference>
<proteinExistence type="predicted"/>
<dbReference type="InterPro" id="IPR027417">
    <property type="entry name" value="P-loop_NTPase"/>
</dbReference>